<gene>
    <name evidence="2" type="ORF">LMG26411_08201</name>
</gene>
<feature type="region of interest" description="Disordered" evidence="1">
    <location>
        <begin position="30"/>
        <end position="102"/>
    </location>
</feature>
<evidence type="ECO:0000256" key="1">
    <source>
        <dbReference type="SAM" id="MobiDB-lite"/>
    </source>
</evidence>
<sequence length="102" mass="10948">MQTELAAAQRRAERAEAEAALARQWLATLRVVPREREGGRRRKGDRSAAAAPEEQGDGQGEAQQDERGEAQGEERGDAPGAAHPNHQDEGNDSSDGSDDSKD</sequence>
<accession>A0ABM8TWX3</accession>
<evidence type="ECO:0000313" key="3">
    <source>
        <dbReference type="Proteomes" id="UP000672657"/>
    </source>
</evidence>
<feature type="compositionally biased region" description="Acidic residues" evidence="1">
    <location>
        <begin position="90"/>
        <end position="102"/>
    </location>
</feature>
<protein>
    <submittedName>
        <fullName evidence="2">Uncharacterized protein</fullName>
    </submittedName>
</protein>
<evidence type="ECO:0000313" key="2">
    <source>
        <dbReference type="EMBL" id="CAG2161384.1"/>
    </source>
</evidence>
<name>A0ABM8TWX3_9BURK</name>
<keyword evidence="3" id="KW-1185">Reference proteome</keyword>
<organism evidence="2 3">
    <name type="scientific">Cupriavidus numazuensis</name>
    <dbReference type="NCBI Taxonomy" id="221992"/>
    <lineage>
        <taxon>Bacteria</taxon>
        <taxon>Pseudomonadati</taxon>
        <taxon>Pseudomonadota</taxon>
        <taxon>Betaproteobacteria</taxon>
        <taxon>Burkholderiales</taxon>
        <taxon>Burkholderiaceae</taxon>
        <taxon>Cupriavidus</taxon>
    </lineage>
</organism>
<comment type="caution">
    <text evidence="2">The sequence shown here is derived from an EMBL/GenBank/DDBJ whole genome shotgun (WGS) entry which is preliminary data.</text>
</comment>
<dbReference type="Proteomes" id="UP000672657">
    <property type="component" value="Unassembled WGS sequence"/>
</dbReference>
<proteinExistence type="predicted"/>
<feature type="compositionally biased region" description="Basic and acidic residues" evidence="1">
    <location>
        <begin position="64"/>
        <end position="77"/>
    </location>
</feature>
<dbReference type="EMBL" id="CAJPVI010000142">
    <property type="protein sequence ID" value="CAG2161384.1"/>
    <property type="molecule type" value="Genomic_DNA"/>
</dbReference>
<reference evidence="2 3" key="1">
    <citation type="submission" date="2021-03" db="EMBL/GenBank/DDBJ databases">
        <authorList>
            <person name="Peeters C."/>
        </authorList>
    </citation>
    <scope>NUCLEOTIDE SEQUENCE [LARGE SCALE GENOMIC DNA]</scope>
    <source>
        <strain evidence="2 3">LMG 26411</strain>
    </source>
</reference>